<feature type="compositionally biased region" description="Polar residues" evidence="1">
    <location>
        <begin position="32"/>
        <end position="55"/>
    </location>
</feature>
<evidence type="ECO:0000313" key="3">
    <source>
        <dbReference type="Proteomes" id="UP000008066"/>
    </source>
</evidence>
<dbReference type="RefSeq" id="XP_006694149.1">
    <property type="nucleotide sequence ID" value="XM_006694086.1"/>
</dbReference>
<protein>
    <submittedName>
        <fullName evidence="2">Uncharacterized protein</fullName>
    </submittedName>
</protein>
<name>G0S7W6_CHATD</name>
<keyword evidence="3" id="KW-1185">Reference proteome</keyword>
<sequence>MPGSGTQQGSVPLADNELTSSLLTFPKLYQRAPSNPSGTGHSDLAPSSATTTQAAESPATARAMEYTGAWKPSLERSHQSWSVQEFKHEVQLREAAVPEDRIAEAPSKGLPLGFSEVR</sequence>
<dbReference type="EMBL" id="GL988041">
    <property type="protein sequence ID" value="EGS21853.1"/>
    <property type="molecule type" value="Genomic_DNA"/>
</dbReference>
<dbReference type="GeneID" id="18257762"/>
<gene>
    <name evidence="2" type="ORF">CTHT_0037240</name>
</gene>
<feature type="region of interest" description="Disordered" evidence="1">
    <location>
        <begin position="25"/>
        <end position="66"/>
    </location>
</feature>
<reference evidence="2 3" key="1">
    <citation type="journal article" date="2011" name="Cell">
        <title>Insight into structure and assembly of the nuclear pore complex by utilizing the genome of a eukaryotic thermophile.</title>
        <authorList>
            <person name="Amlacher S."/>
            <person name="Sarges P."/>
            <person name="Flemming D."/>
            <person name="van Noort V."/>
            <person name="Kunze R."/>
            <person name="Devos D.P."/>
            <person name="Arumugam M."/>
            <person name="Bork P."/>
            <person name="Hurt E."/>
        </authorList>
    </citation>
    <scope>NUCLEOTIDE SEQUENCE [LARGE SCALE GENOMIC DNA]</scope>
    <source>
        <strain evidence="3">DSM 1495 / CBS 144.50 / IMI 039719</strain>
    </source>
</reference>
<accession>G0S7W6</accession>
<evidence type="ECO:0000256" key="1">
    <source>
        <dbReference type="SAM" id="MobiDB-lite"/>
    </source>
</evidence>
<dbReference type="Proteomes" id="UP000008066">
    <property type="component" value="Unassembled WGS sequence"/>
</dbReference>
<feature type="region of interest" description="Disordered" evidence="1">
    <location>
        <begin position="93"/>
        <end position="118"/>
    </location>
</feature>
<dbReference type="AlphaFoldDB" id="G0S7W6"/>
<dbReference type="HOGENOM" id="CLU_2072869_0_0_1"/>
<feature type="compositionally biased region" description="Basic and acidic residues" evidence="1">
    <location>
        <begin position="93"/>
        <end position="103"/>
    </location>
</feature>
<evidence type="ECO:0000313" key="2">
    <source>
        <dbReference type="EMBL" id="EGS21853.1"/>
    </source>
</evidence>
<dbReference type="KEGG" id="cthr:CTHT_0037240"/>
<organism evidence="3">
    <name type="scientific">Chaetomium thermophilum (strain DSM 1495 / CBS 144.50 / IMI 039719)</name>
    <name type="common">Thermochaetoides thermophila</name>
    <dbReference type="NCBI Taxonomy" id="759272"/>
    <lineage>
        <taxon>Eukaryota</taxon>
        <taxon>Fungi</taxon>
        <taxon>Dikarya</taxon>
        <taxon>Ascomycota</taxon>
        <taxon>Pezizomycotina</taxon>
        <taxon>Sordariomycetes</taxon>
        <taxon>Sordariomycetidae</taxon>
        <taxon>Sordariales</taxon>
        <taxon>Chaetomiaceae</taxon>
        <taxon>Thermochaetoides</taxon>
    </lineage>
</organism>
<proteinExistence type="predicted"/>